<evidence type="ECO:0000313" key="7">
    <source>
        <dbReference type="Proteomes" id="UP000790347"/>
    </source>
</evidence>
<name>A0A922IAL7_DERFA</name>
<proteinExistence type="predicted"/>
<dbReference type="InterPro" id="IPR029058">
    <property type="entry name" value="AB_hydrolase_fold"/>
</dbReference>
<reference evidence="6" key="1">
    <citation type="submission" date="2013-05" db="EMBL/GenBank/DDBJ databases">
        <authorList>
            <person name="Yim A.K.Y."/>
            <person name="Chan T.F."/>
            <person name="Ji K.M."/>
            <person name="Liu X.Y."/>
            <person name="Zhou J.W."/>
            <person name="Li R.Q."/>
            <person name="Yang K.Y."/>
            <person name="Li J."/>
            <person name="Li M."/>
            <person name="Law P.T.W."/>
            <person name="Wu Y.L."/>
            <person name="Cai Z.L."/>
            <person name="Qin H."/>
            <person name="Bao Y."/>
            <person name="Leung R.K.K."/>
            <person name="Ng P.K.S."/>
            <person name="Zou J."/>
            <person name="Zhong X.J."/>
            <person name="Ran P.X."/>
            <person name="Zhong N.S."/>
            <person name="Liu Z.G."/>
            <person name="Tsui S.K.W."/>
        </authorList>
    </citation>
    <scope>NUCLEOTIDE SEQUENCE</scope>
    <source>
        <strain evidence="6">Derf</strain>
        <tissue evidence="6">Whole organism</tissue>
    </source>
</reference>
<keyword evidence="3" id="KW-0472">Membrane</keyword>
<evidence type="ECO:0000313" key="6">
    <source>
        <dbReference type="EMBL" id="KAH9528016.1"/>
    </source>
</evidence>
<keyword evidence="2" id="KW-0443">Lipid metabolism</keyword>
<feature type="transmembrane region" description="Helical" evidence="3">
    <location>
        <begin position="291"/>
        <end position="315"/>
    </location>
</feature>
<evidence type="ECO:0000259" key="5">
    <source>
        <dbReference type="Pfam" id="PF04083"/>
    </source>
</evidence>
<feature type="domain" description="AB hydrolase-1" evidence="4">
    <location>
        <begin position="432"/>
        <end position="534"/>
    </location>
</feature>
<sequence length="728" mass="84557">MTDEEFWKFSMDEMIHYDLPAEIDYILKHTKRSTLSYIGHSQGSLMMLGLMTISNRYAKKISPFIALSPVFYNLNMSLAIKFVTPIKTILRAYPGMVPYSNTTRSLLAHLCQNIFIRKWCFQITYPFFGSFTHKMILNRIPVYLSAAPMGSSSWNAAHFMQMIEADNGQPEYFDHGRWRNLEWYGQTKPPIYDASRINSTKMAFIYTSGDWLNSIESVELLKSKLKVKLLDDYCVPDKSYNHVDLIWAKDVGQLVNKRVLKILSSIQHIPEALITNQKTIKKTKNVFLNKINISIVIVTIILYLVCYYTTAYHWITLIRAMPGTKLHPDVDRDIFGIIESRGFKYEKHFITTTDGYILQLIRLINPYLKNNQTVSKPVLLHHGYFCSATIWLTAANGTLDEHGFFNEFYDFDNKILTNGSQQVGNSLGFVLSANFYDVWLANYRGNIYSSNHTTLTIDELSISFKILDPEFWKFSMDEMIKYDLPAEIDYILAQTNHSTLTYIGHSQGNVMMFGLISLSDEYMKKIDAFIGLSPVTHGLKNTSILRFYYYIRGLLKAYPNLIIFRNPARLLISNICQNIMIKPFCQYLLYLTVGMQKHNMLYERIPAYIDAITMGSSPWNTVQFYGEPLWLRYFDYGEEKNLQLYGQSDAPYYDFSKINSTRIALIYSEVDCLNHMDNVEKLKNELKVKLWDDYLVPDPTYDHNDFLWAKNSGQLVNTRILKLLQSIQ</sequence>
<dbReference type="Pfam" id="PF00561">
    <property type="entry name" value="Abhydrolase_1"/>
    <property type="match status" value="1"/>
</dbReference>
<protein>
    <submittedName>
        <fullName evidence="6">Alpha/beta-hydrolase lipase region</fullName>
    </submittedName>
</protein>
<evidence type="ECO:0000256" key="2">
    <source>
        <dbReference type="ARBA" id="ARBA00023098"/>
    </source>
</evidence>
<dbReference type="Gene3D" id="3.40.50.1820">
    <property type="entry name" value="alpha/beta hydrolase"/>
    <property type="match status" value="2"/>
</dbReference>
<evidence type="ECO:0000256" key="3">
    <source>
        <dbReference type="SAM" id="Phobius"/>
    </source>
</evidence>
<organism evidence="6 7">
    <name type="scientific">Dermatophagoides farinae</name>
    <name type="common">American house dust mite</name>
    <dbReference type="NCBI Taxonomy" id="6954"/>
    <lineage>
        <taxon>Eukaryota</taxon>
        <taxon>Metazoa</taxon>
        <taxon>Ecdysozoa</taxon>
        <taxon>Arthropoda</taxon>
        <taxon>Chelicerata</taxon>
        <taxon>Arachnida</taxon>
        <taxon>Acari</taxon>
        <taxon>Acariformes</taxon>
        <taxon>Sarcoptiformes</taxon>
        <taxon>Astigmata</taxon>
        <taxon>Psoroptidia</taxon>
        <taxon>Analgoidea</taxon>
        <taxon>Pyroglyphidae</taxon>
        <taxon>Dermatophagoidinae</taxon>
        <taxon>Dermatophagoides</taxon>
    </lineage>
</organism>
<dbReference type="InterPro" id="IPR006693">
    <property type="entry name" value="AB_hydrolase_lipase"/>
</dbReference>
<feature type="domain" description="Partial AB-hydrolase lipase" evidence="5">
    <location>
        <begin position="337"/>
        <end position="393"/>
    </location>
</feature>
<dbReference type="Proteomes" id="UP000790347">
    <property type="component" value="Unassembled WGS sequence"/>
</dbReference>
<dbReference type="SUPFAM" id="SSF53474">
    <property type="entry name" value="alpha/beta-Hydrolases"/>
    <property type="match status" value="2"/>
</dbReference>
<evidence type="ECO:0000256" key="1">
    <source>
        <dbReference type="ARBA" id="ARBA00022963"/>
    </source>
</evidence>
<accession>A0A922IAL7</accession>
<evidence type="ECO:0000259" key="4">
    <source>
        <dbReference type="Pfam" id="PF00561"/>
    </source>
</evidence>
<dbReference type="InterPro" id="IPR000073">
    <property type="entry name" value="AB_hydrolase_1"/>
</dbReference>
<dbReference type="EMBL" id="ASGP02000001">
    <property type="protein sequence ID" value="KAH9528016.1"/>
    <property type="molecule type" value="Genomic_DNA"/>
</dbReference>
<keyword evidence="1" id="KW-0442">Lipid degradation</keyword>
<dbReference type="GO" id="GO:0016042">
    <property type="term" value="P:lipid catabolic process"/>
    <property type="evidence" value="ECO:0007669"/>
    <property type="project" value="UniProtKB-KW"/>
</dbReference>
<dbReference type="AlphaFoldDB" id="A0A922IAL7"/>
<keyword evidence="3" id="KW-1133">Transmembrane helix</keyword>
<keyword evidence="7" id="KW-1185">Reference proteome</keyword>
<dbReference type="PANTHER" id="PTHR11005">
    <property type="entry name" value="LYSOSOMAL ACID LIPASE-RELATED"/>
    <property type="match status" value="1"/>
</dbReference>
<keyword evidence="3" id="KW-0812">Transmembrane</keyword>
<dbReference type="Pfam" id="PF04083">
    <property type="entry name" value="Abhydro_lipase"/>
    <property type="match status" value="1"/>
</dbReference>
<gene>
    <name evidence="6" type="primary">lipl-2_3</name>
    <name evidence="6" type="ORF">DERF_001992</name>
</gene>
<comment type="caution">
    <text evidence="6">The sequence shown here is derived from an EMBL/GenBank/DDBJ whole genome shotgun (WGS) entry which is preliminary data.</text>
</comment>
<reference evidence="6" key="2">
    <citation type="journal article" date="2022" name="Res Sq">
        <title>Comparative Genomics Reveals Insights into the Divergent Evolution of Astigmatic Mites and Household Pest Adaptations.</title>
        <authorList>
            <person name="Xiong Q."/>
            <person name="Wan A.T.-Y."/>
            <person name="Liu X.-Y."/>
            <person name="Fung C.S.-H."/>
            <person name="Xiao X."/>
            <person name="Malainual N."/>
            <person name="Hou J."/>
            <person name="Wang L."/>
            <person name="Wang M."/>
            <person name="Yang K."/>
            <person name="Cui Y."/>
            <person name="Leung E."/>
            <person name="Nong W."/>
            <person name="Shin S.-K."/>
            <person name="Au S."/>
            <person name="Jeong K.Y."/>
            <person name="Chew F.T."/>
            <person name="Hui J."/>
            <person name="Leung T.F."/>
            <person name="Tungtrongchitr A."/>
            <person name="Zhong N."/>
            <person name="Liu Z."/>
            <person name="Tsui S."/>
        </authorList>
    </citation>
    <scope>NUCLEOTIDE SEQUENCE</scope>
    <source>
        <strain evidence="6">Derf</strain>
        <tissue evidence="6">Whole organism</tissue>
    </source>
</reference>